<comment type="caution">
    <text evidence="2">The sequence shown here is derived from an EMBL/GenBank/DDBJ whole genome shotgun (WGS) entry which is preliminary data.</text>
</comment>
<feature type="signal peptide" evidence="1">
    <location>
        <begin position="1"/>
        <end position="34"/>
    </location>
</feature>
<dbReference type="RefSeq" id="WP_379158627.1">
    <property type="nucleotide sequence ID" value="NZ_JBHSRJ010000009.1"/>
</dbReference>
<reference evidence="3" key="1">
    <citation type="journal article" date="2019" name="Int. J. Syst. Evol. Microbiol.">
        <title>The Global Catalogue of Microorganisms (GCM) 10K type strain sequencing project: providing services to taxonomists for standard genome sequencing and annotation.</title>
        <authorList>
            <consortium name="The Broad Institute Genomics Platform"/>
            <consortium name="The Broad Institute Genome Sequencing Center for Infectious Disease"/>
            <person name="Wu L."/>
            <person name="Ma J."/>
        </authorList>
    </citation>
    <scope>NUCLEOTIDE SEQUENCE [LARGE SCALE GENOMIC DNA]</scope>
    <source>
        <strain evidence="3">CCUG 54522</strain>
    </source>
</reference>
<proteinExistence type="predicted"/>
<dbReference type="InterPro" id="IPR015943">
    <property type="entry name" value="WD40/YVTN_repeat-like_dom_sf"/>
</dbReference>
<dbReference type="Proteomes" id="UP001596135">
    <property type="component" value="Unassembled WGS sequence"/>
</dbReference>
<evidence type="ECO:0000313" key="3">
    <source>
        <dbReference type="Proteomes" id="UP001596135"/>
    </source>
</evidence>
<dbReference type="SUPFAM" id="SSF82171">
    <property type="entry name" value="DPP6 N-terminal domain-like"/>
    <property type="match status" value="1"/>
</dbReference>
<dbReference type="EMBL" id="JBHSRJ010000009">
    <property type="protein sequence ID" value="MFC6045430.1"/>
    <property type="molecule type" value="Genomic_DNA"/>
</dbReference>
<evidence type="ECO:0000256" key="1">
    <source>
        <dbReference type="SAM" id="SignalP"/>
    </source>
</evidence>
<keyword evidence="1" id="KW-0732">Signal</keyword>
<sequence length="376" mass="38865">MHPNLSRVVRRLATVAVALTLGASALGSAAPSVAARPPKVVASAAVPGGGYGSDASAVVMPGGGVVVTYTSAGLTRYAVGPHRMARTGTSRVATDRRATGAPILLAHPSGRYVYLVWDGKVQVFDASPRTPRLVRTLGRGAGAASFAPDGRRLYLSDGVRITVLGTRHGARPTKGVTVEEEAYPLVVSSDGSTLVAGGRAADGKATVSVYALPRVGAPTLVRTGEISVPGWPDPWPTGEWVTAVDDLVAPGAQAAYVSVGTWGYGDTPDEALLRVRLDDLSTVALPDQGAGRTPFLQDVSADGKRVYVTYGGTTDEDQHVTRSLGWTGPRLATLNRVGPLGDVVTTAVSKAGATRGLVYVMTTRAGHLRLSAVDVR</sequence>
<keyword evidence="3" id="KW-1185">Reference proteome</keyword>
<evidence type="ECO:0000313" key="2">
    <source>
        <dbReference type="EMBL" id="MFC6045430.1"/>
    </source>
</evidence>
<protein>
    <submittedName>
        <fullName evidence="2">Uncharacterized protein</fullName>
    </submittedName>
</protein>
<gene>
    <name evidence="2" type="ORF">ACFPYL_20260</name>
</gene>
<accession>A0ABW1LNG5</accession>
<name>A0ABW1LNG5_9ACTN</name>
<dbReference type="Gene3D" id="2.130.10.10">
    <property type="entry name" value="YVTN repeat-like/Quinoprotein amine dehydrogenase"/>
    <property type="match status" value="1"/>
</dbReference>
<feature type="chain" id="PRO_5047343457" evidence="1">
    <location>
        <begin position="35"/>
        <end position="376"/>
    </location>
</feature>
<organism evidence="2 3">
    <name type="scientific">Nocardioides hankookensis</name>
    <dbReference type="NCBI Taxonomy" id="443157"/>
    <lineage>
        <taxon>Bacteria</taxon>
        <taxon>Bacillati</taxon>
        <taxon>Actinomycetota</taxon>
        <taxon>Actinomycetes</taxon>
        <taxon>Propionibacteriales</taxon>
        <taxon>Nocardioidaceae</taxon>
        <taxon>Nocardioides</taxon>
    </lineage>
</organism>